<evidence type="ECO:0000256" key="2">
    <source>
        <dbReference type="SAM" id="Phobius"/>
    </source>
</evidence>
<dbReference type="InterPro" id="IPR028000">
    <property type="entry name" value="Pma1"/>
</dbReference>
<keyword evidence="4" id="KW-1185">Reference proteome</keyword>
<evidence type="ECO:0000313" key="3">
    <source>
        <dbReference type="EMBL" id="KAK4150152.1"/>
    </source>
</evidence>
<dbReference type="AlphaFoldDB" id="A0AAN6VEU5"/>
<feature type="transmembrane region" description="Helical" evidence="2">
    <location>
        <begin position="169"/>
        <end position="191"/>
    </location>
</feature>
<dbReference type="EMBL" id="MU857092">
    <property type="protein sequence ID" value="KAK4150152.1"/>
    <property type="molecule type" value="Genomic_DNA"/>
</dbReference>
<keyword evidence="2" id="KW-0472">Membrane</keyword>
<proteinExistence type="predicted"/>
<sequence>MCDNDADGPFCSPQDGAQLQTGETVTITWNPLFFTTASFPNPPFDIFIQADFPITANGPPETAGFTSTPLDPNTGAFPWPILASYLPPTSNASIALLSIAAPLPQTSTNGSFIRTGAGTTRFPGPQVHILRASQPTPSSSPPTDQQQQQQQQQQPQNDQQQNPTSPNPLAIALPIAFGLLTALAMVGYALLKRHRPETLARLAFWKKRTKGNSSSGSSSRSGGGGGRGRVRGREVEIRVVRTDLEGLRANAAKMAVGGGGGGGGLREGV</sequence>
<comment type="caution">
    <text evidence="3">The sequence shown here is derived from an EMBL/GenBank/DDBJ whole genome shotgun (WGS) entry which is preliminary data.</text>
</comment>
<dbReference type="Pfam" id="PF14610">
    <property type="entry name" value="Psg1"/>
    <property type="match status" value="1"/>
</dbReference>
<name>A0AAN6VEU5_9PEZI</name>
<feature type="region of interest" description="Disordered" evidence="1">
    <location>
        <begin position="130"/>
        <end position="168"/>
    </location>
</feature>
<reference evidence="3" key="1">
    <citation type="journal article" date="2023" name="Mol. Phylogenet. Evol.">
        <title>Genome-scale phylogeny and comparative genomics of the fungal order Sordariales.</title>
        <authorList>
            <person name="Hensen N."/>
            <person name="Bonometti L."/>
            <person name="Westerberg I."/>
            <person name="Brannstrom I.O."/>
            <person name="Guillou S."/>
            <person name="Cros-Aarteil S."/>
            <person name="Calhoun S."/>
            <person name="Haridas S."/>
            <person name="Kuo A."/>
            <person name="Mondo S."/>
            <person name="Pangilinan J."/>
            <person name="Riley R."/>
            <person name="LaButti K."/>
            <person name="Andreopoulos B."/>
            <person name="Lipzen A."/>
            <person name="Chen C."/>
            <person name="Yan M."/>
            <person name="Daum C."/>
            <person name="Ng V."/>
            <person name="Clum A."/>
            <person name="Steindorff A."/>
            <person name="Ohm R.A."/>
            <person name="Martin F."/>
            <person name="Silar P."/>
            <person name="Natvig D.O."/>
            <person name="Lalanne C."/>
            <person name="Gautier V."/>
            <person name="Ament-Velasquez S.L."/>
            <person name="Kruys A."/>
            <person name="Hutchinson M.I."/>
            <person name="Powell A.J."/>
            <person name="Barry K."/>
            <person name="Miller A.N."/>
            <person name="Grigoriev I.V."/>
            <person name="Debuchy R."/>
            <person name="Gladieux P."/>
            <person name="Hiltunen Thoren M."/>
            <person name="Johannesson H."/>
        </authorList>
    </citation>
    <scope>NUCLEOTIDE SEQUENCE</scope>
    <source>
        <strain evidence="3">CBS 538.74</strain>
    </source>
</reference>
<gene>
    <name evidence="3" type="ORF">C8A00DRAFT_18264</name>
</gene>
<organism evidence="3 4">
    <name type="scientific">Chaetomidium leptoderma</name>
    <dbReference type="NCBI Taxonomy" id="669021"/>
    <lineage>
        <taxon>Eukaryota</taxon>
        <taxon>Fungi</taxon>
        <taxon>Dikarya</taxon>
        <taxon>Ascomycota</taxon>
        <taxon>Pezizomycotina</taxon>
        <taxon>Sordariomycetes</taxon>
        <taxon>Sordariomycetidae</taxon>
        <taxon>Sordariales</taxon>
        <taxon>Chaetomiaceae</taxon>
        <taxon>Chaetomidium</taxon>
    </lineage>
</organism>
<evidence type="ECO:0000313" key="4">
    <source>
        <dbReference type="Proteomes" id="UP001302745"/>
    </source>
</evidence>
<evidence type="ECO:0000256" key="1">
    <source>
        <dbReference type="SAM" id="MobiDB-lite"/>
    </source>
</evidence>
<reference evidence="3" key="2">
    <citation type="submission" date="2023-05" db="EMBL/GenBank/DDBJ databases">
        <authorList>
            <consortium name="Lawrence Berkeley National Laboratory"/>
            <person name="Steindorff A."/>
            <person name="Hensen N."/>
            <person name="Bonometti L."/>
            <person name="Westerberg I."/>
            <person name="Brannstrom I.O."/>
            <person name="Guillou S."/>
            <person name="Cros-Aarteil S."/>
            <person name="Calhoun S."/>
            <person name="Haridas S."/>
            <person name="Kuo A."/>
            <person name="Mondo S."/>
            <person name="Pangilinan J."/>
            <person name="Riley R."/>
            <person name="Labutti K."/>
            <person name="Andreopoulos B."/>
            <person name="Lipzen A."/>
            <person name="Chen C."/>
            <person name="Yanf M."/>
            <person name="Daum C."/>
            <person name="Ng V."/>
            <person name="Clum A."/>
            <person name="Ohm R."/>
            <person name="Martin F."/>
            <person name="Silar P."/>
            <person name="Natvig D."/>
            <person name="Lalanne C."/>
            <person name="Gautier V."/>
            <person name="Ament-Velasquez S.L."/>
            <person name="Kruys A."/>
            <person name="Hutchinson M.I."/>
            <person name="Powell A.J."/>
            <person name="Barry K."/>
            <person name="Miller A.N."/>
            <person name="Grigoriev I.V."/>
            <person name="Debuchy R."/>
            <person name="Gladieux P."/>
            <person name="Thoren M.H."/>
            <person name="Johannesson H."/>
        </authorList>
    </citation>
    <scope>NUCLEOTIDE SEQUENCE</scope>
    <source>
        <strain evidence="3">CBS 538.74</strain>
    </source>
</reference>
<feature type="compositionally biased region" description="Low complexity" evidence="1">
    <location>
        <begin position="133"/>
        <end position="168"/>
    </location>
</feature>
<keyword evidence="2" id="KW-0812">Transmembrane</keyword>
<dbReference type="Proteomes" id="UP001302745">
    <property type="component" value="Unassembled WGS sequence"/>
</dbReference>
<feature type="region of interest" description="Disordered" evidence="1">
    <location>
        <begin position="208"/>
        <end position="233"/>
    </location>
</feature>
<accession>A0AAN6VEU5</accession>
<protein>
    <submittedName>
        <fullName evidence="3">Uncharacterized protein</fullName>
    </submittedName>
</protein>
<keyword evidence="2" id="KW-1133">Transmembrane helix</keyword>